<protein>
    <submittedName>
        <fullName evidence="1">Uncharacterized protein</fullName>
    </submittedName>
</protein>
<name>A0A644XL11_9ZZZZ</name>
<proteinExistence type="predicted"/>
<evidence type="ECO:0000313" key="1">
    <source>
        <dbReference type="EMBL" id="MPM16789.1"/>
    </source>
</evidence>
<gene>
    <name evidence="1" type="ORF">SDC9_63171</name>
</gene>
<organism evidence="1">
    <name type="scientific">bioreactor metagenome</name>
    <dbReference type="NCBI Taxonomy" id="1076179"/>
    <lineage>
        <taxon>unclassified sequences</taxon>
        <taxon>metagenomes</taxon>
        <taxon>ecological metagenomes</taxon>
    </lineage>
</organism>
<sequence length="112" mass="12715">MKKLIAIMLGFVCLFAVTATAQKGKNPEAFAKEKVAFMTKYIQITPEESSKLIVVYMDYQKEANAVIDDREKLKAVIQDLPKKITAVIGEERYKTYREKAAADPENAKKNKR</sequence>
<dbReference type="EMBL" id="VSSQ01002677">
    <property type="protein sequence ID" value="MPM16789.1"/>
    <property type="molecule type" value="Genomic_DNA"/>
</dbReference>
<comment type="caution">
    <text evidence="1">The sequence shown here is derived from an EMBL/GenBank/DDBJ whole genome shotgun (WGS) entry which is preliminary data.</text>
</comment>
<reference evidence="1" key="1">
    <citation type="submission" date="2019-08" db="EMBL/GenBank/DDBJ databases">
        <authorList>
            <person name="Kucharzyk K."/>
            <person name="Murdoch R.W."/>
            <person name="Higgins S."/>
            <person name="Loffler F."/>
        </authorList>
    </citation>
    <scope>NUCLEOTIDE SEQUENCE</scope>
</reference>
<dbReference type="AlphaFoldDB" id="A0A644XL11"/>
<accession>A0A644XL11</accession>